<name>A0A0B5EY17_STRA4</name>
<protein>
    <submittedName>
        <fullName evidence="1">Putative regulatory protein</fullName>
    </submittedName>
</protein>
<dbReference type="SUPFAM" id="SSF46894">
    <property type="entry name" value="C-terminal effector domain of the bipartite response regulators"/>
    <property type="match status" value="1"/>
</dbReference>
<evidence type="ECO:0000313" key="1">
    <source>
        <dbReference type="EMBL" id="AJE87688.1"/>
    </source>
</evidence>
<dbReference type="GO" id="GO:0006355">
    <property type="term" value="P:regulation of DNA-templated transcription"/>
    <property type="evidence" value="ECO:0007669"/>
    <property type="project" value="InterPro"/>
</dbReference>
<dbReference type="InterPro" id="IPR036388">
    <property type="entry name" value="WH-like_DNA-bd_sf"/>
</dbReference>
<keyword evidence="2" id="KW-1185">Reference proteome</keyword>
<dbReference type="InterPro" id="IPR016032">
    <property type="entry name" value="Sig_transdc_resp-reg_C-effctor"/>
</dbReference>
<evidence type="ECO:0000313" key="2">
    <source>
        <dbReference type="Proteomes" id="UP000031523"/>
    </source>
</evidence>
<dbReference type="AlphaFoldDB" id="A0A0B5EY17"/>
<sequence length="52" mass="5914">MQSTQPSFVTVSTVEQHLTRIYRKLDVKNRDKLPTELLAFLEQDPNVAGALN</sequence>
<dbReference type="GO" id="GO:0003677">
    <property type="term" value="F:DNA binding"/>
    <property type="evidence" value="ECO:0007669"/>
    <property type="project" value="InterPro"/>
</dbReference>
<accession>A0A0B5EY17</accession>
<organism evidence="1 2">
    <name type="scientific">Streptomyces albus (strain ATCC 21838 / DSM 41398 / FERM P-419 / JCM 4703 / NBRC 107858)</name>
    <dbReference type="NCBI Taxonomy" id="1081613"/>
    <lineage>
        <taxon>Bacteria</taxon>
        <taxon>Bacillati</taxon>
        <taxon>Actinomycetota</taxon>
        <taxon>Actinomycetes</taxon>
        <taxon>Kitasatosporales</taxon>
        <taxon>Streptomycetaceae</taxon>
        <taxon>Streptomyces</taxon>
    </lineage>
</organism>
<reference evidence="1 2" key="1">
    <citation type="submission" date="2015-01" db="EMBL/GenBank/DDBJ databases">
        <title>Enhanced salinomycin production by adjusting the supply of polyketide extender units in Streptomyce albus DSM 41398.</title>
        <authorList>
            <person name="Lu C."/>
        </authorList>
    </citation>
    <scope>NUCLEOTIDE SEQUENCE [LARGE SCALE GENOMIC DNA]</scope>
    <source>
        <strain evidence="2">ATCC 21838 / DSM 41398 / FERM P-419 / JCM 4703 / NBRC 107858</strain>
    </source>
</reference>
<dbReference type="Proteomes" id="UP000031523">
    <property type="component" value="Chromosome"/>
</dbReference>
<gene>
    <name evidence="1" type="ORF">SLNWT_7312</name>
</gene>
<dbReference type="EMBL" id="CP010519">
    <property type="protein sequence ID" value="AJE87688.1"/>
    <property type="molecule type" value="Genomic_DNA"/>
</dbReference>
<dbReference type="KEGG" id="sals:SLNWT_7312"/>
<dbReference type="Gene3D" id="1.10.10.10">
    <property type="entry name" value="Winged helix-like DNA-binding domain superfamily/Winged helix DNA-binding domain"/>
    <property type="match status" value="1"/>
</dbReference>
<proteinExistence type="predicted"/>